<dbReference type="InterPro" id="IPR036514">
    <property type="entry name" value="SGNH_hydro_sf"/>
</dbReference>
<protein>
    <recommendedName>
        <fullName evidence="3">GDSL esterase/lipase</fullName>
    </recommendedName>
</protein>
<evidence type="ECO:0008006" key="3">
    <source>
        <dbReference type="Google" id="ProtNLM"/>
    </source>
</evidence>
<name>A0A3P6AV20_BRAOL</name>
<dbReference type="EMBL" id="LR031872">
    <property type="protein sequence ID" value="VDC93605.1"/>
    <property type="molecule type" value="Genomic_DNA"/>
</dbReference>
<proteinExistence type="predicted"/>
<sequence>MSRHVSITPFSVTRSDAGNRGVTSSISCKTVTNQAALFVFGDSLFEAGNNNYVDSLPGFRSNCWPNGKSTFQFPTGRVSDGRIMIDFIAEHAWLPLLPPNLQPCLQ</sequence>
<dbReference type="Gene3D" id="3.40.50.1110">
    <property type="entry name" value="SGNH hydrolase"/>
    <property type="match status" value="1"/>
</dbReference>
<gene>
    <name evidence="2" type="ORF">BOLC3T16947H</name>
</gene>
<dbReference type="PROSITE" id="PS01098">
    <property type="entry name" value="LIPASE_GDSL_SER"/>
    <property type="match status" value="1"/>
</dbReference>
<evidence type="ECO:0000313" key="2">
    <source>
        <dbReference type="EMBL" id="VDC93605.1"/>
    </source>
</evidence>
<evidence type="ECO:0000256" key="1">
    <source>
        <dbReference type="ARBA" id="ARBA00022729"/>
    </source>
</evidence>
<keyword evidence="1" id="KW-0732">Signal</keyword>
<organism evidence="2">
    <name type="scientific">Brassica oleracea</name>
    <name type="common">Wild cabbage</name>
    <dbReference type="NCBI Taxonomy" id="3712"/>
    <lineage>
        <taxon>Eukaryota</taxon>
        <taxon>Viridiplantae</taxon>
        <taxon>Streptophyta</taxon>
        <taxon>Embryophyta</taxon>
        <taxon>Tracheophyta</taxon>
        <taxon>Spermatophyta</taxon>
        <taxon>Magnoliopsida</taxon>
        <taxon>eudicotyledons</taxon>
        <taxon>Gunneridae</taxon>
        <taxon>Pentapetalae</taxon>
        <taxon>rosids</taxon>
        <taxon>malvids</taxon>
        <taxon>Brassicales</taxon>
        <taxon>Brassicaceae</taxon>
        <taxon>Brassiceae</taxon>
        <taxon>Brassica</taxon>
    </lineage>
</organism>
<dbReference type="AlphaFoldDB" id="A0A3P6AV20"/>
<dbReference type="GO" id="GO:0016298">
    <property type="term" value="F:lipase activity"/>
    <property type="evidence" value="ECO:0007669"/>
    <property type="project" value="InterPro"/>
</dbReference>
<dbReference type="InterPro" id="IPR044552">
    <property type="entry name" value="GLIP1-5/GLL25"/>
</dbReference>
<accession>A0A3P6AV20</accession>
<dbReference type="PANTHER" id="PTHR45966">
    <property type="entry name" value="GDSL-LIKE LIPASE/ACYLHYDROLASE"/>
    <property type="match status" value="1"/>
</dbReference>
<dbReference type="InterPro" id="IPR008265">
    <property type="entry name" value="Lipase_GDSL_AS"/>
</dbReference>
<reference evidence="2" key="1">
    <citation type="submission" date="2018-11" db="EMBL/GenBank/DDBJ databases">
        <authorList>
            <consortium name="Genoscope - CEA"/>
            <person name="William W."/>
        </authorList>
    </citation>
    <scope>NUCLEOTIDE SEQUENCE</scope>
</reference>
<dbReference type="PANTHER" id="PTHR45966:SF6">
    <property type="entry name" value="GDSL ESTERASE_LIPASE 4"/>
    <property type="match status" value="1"/>
</dbReference>
<dbReference type="GO" id="GO:0006629">
    <property type="term" value="P:lipid metabolic process"/>
    <property type="evidence" value="ECO:0007669"/>
    <property type="project" value="InterPro"/>
</dbReference>